<dbReference type="CDD" id="cd07830">
    <property type="entry name" value="STKc_MAK_like"/>
    <property type="match status" value="1"/>
</dbReference>
<evidence type="ECO:0000313" key="6">
    <source>
        <dbReference type="Proteomes" id="UP000789901"/>
    </source>
</evidence>
<dbReference type="EMBL" id="CAJVQB010000824">
    <property type="protein sequence ID" value="CAG8508890.1"/>
    <property type="molecule type" value="Genomic_DNA"/>
</dbReference>
<name>A0ABM8W2L5_GIGMA</name>
<protein>
    <submittedName>
        <fullName evidence="5">13298_t:CDS:1</fullName>
    </submittedName>
</protein>
<dbReference type="PROSITE" id="PS50011">
    <property type="entry name" value="PROTEIN_KINASE_DOM"/>
    <property type="match status" value="1"/>
</dbReference>
<organism evidence="5 6">
    <name type="scientific">Gigaspora margarita</name>
    <dbReference type="NCBI Taxonomy" id="4874"/>
    <lineage>
        <taxon>Eukaryota</taxon>
        <taxon>Fungi</taxon>
        <taxon>Fungi incertae sedis</taxon>
        <taxon>Mucoromycota</taxon>
        <taxon>Glomeromycotina</taxon>
        <taxon>Glomeromycetes</taxon>
        <taxon>Diversisporales</taxon>
        <taxon>Gigasporaceae</taxon>
        <taxon>Gigaspora</taxon>
    </lineage>
</organism>
<evidence type="ECO:0000256" key="1">
    <source>
        <dbReference type="ARBA" id="ARBA00022527"/>
    </source>
</evidence>
<reference evidence="5 6" key="1">
    <citation type="submission" date="2021-06" db="EMBL/GenBank/DDBJ databases">
        <authorList>
            <person name="Kallberg Y."/>
            <person name="Tangrot J."/>
            <person name="Rosling A."/>
        </authorList>
    </citation>
    <scope>NUCLEOTIDE SEQUENCE [LARGE SCALE GENOMIC DNA]</scope>
    <source>
        <strain evidence="5 6">120-4 pot B 10/14</strain>
    </source>
</reference>
<keyword evidence="1" id="KW-0808">Transferase</keyword>
<evidence type="ECO:0000313" key="5">
    <source>
        <dbReference type="EMBL" id="CAG8508890.1"/>
    </source>
</evidence>
<keyword evidence="3" id="KW-0067">ATP-binding</keyword>
<dbReference type="SUPFAM" id="SSF56112">
    <property type="entry name" value="Protein kinase-like (PK-like)"/>
    <property type="match status" value="1"/>
</dbReference>
<keyword evidence="2" id="KW-0547">Nucleotide-binding</keyword>
<dbReference type="InterPro" id="IPR008271">
    <property type="entry name" value="Ser/Thr_kinase_AS"/>
</dbReference>
<gene>
    <name evidence="5" type="ORF">GMARGA_LOCUS2580</name>
</gene>
<evidence type="ECO:0000256" key="3">
    <source>
        <dbReference type="ARBA" id="ARBA00022840"/>
    </source>
</evidence>
<dbReference type="InterPro" id="IPR050117">
    <property type="entry name" value="MAPK"/>
</dbReference>
<sequence>MENIELFSPPGLGPGKPMPDEALELPRLLIDGDALEPDHEQVLLITSISADIPSFVPQKCYIQFKNWEMAPLALSYKRSINKRDKWWVPFPTLSNNRKLQADQKFQKVAIKRMKKEFSSWEKVCELREFKALRSLPSHPNVISLSEAFFIQQTKELYFVFEYMELNLYQFIKDRKGILLKERIVQSIMYCQCFIPIVGLHHIHSYGIFHRDMKPENILISTKKIICNCTNKSDSICNSKHCRNSPWIEHIKTTQDIHKSDNSDIYIVKVGDFGLARDIKSKPPYTEYVSTRWYRAPEVLLRSNSYSSPIDLWAVGTIMAELYSLKPLFPGQSEIDQLFKISEVLGSPCVRPEFSIRVDGVGGEWKDGVKLAKSLGFTFSQTMPQPLSKLLPPSTSSHFLEFISQLLRYDPKQRLTALEALKHPYFVKNNFIFVPQHEPEDIKTIGMEKKRKNNNFLLFKKHSGNLISGDNKTTNIYSWSKAKDTQSYDVNESCANLSTLPLLNTEVTNVTTQKDFFLSTIKTVDQLGNDRSNTESDIDRMVKDIEEINRGINPATVNCGSPMSIDLRRYKLPDDMIHRLLLEGH</sequence>
<dbReference type="Gene3D" id="3.30.200.20">
    <property type="entry name" value="Phosphorylase Kinase, domain 1"/>
    <property type="match status" value="1"/>
</dbReference>
<dbReference type="Pfam" id="PF00069">
    <property type="entry name" value="Pkinase"/>
    <property type="match status" value="1"/>
</dbReference>
<evidence type="ECO:0000259" key="4">
    <source>
        <dbReference type="PROSITE" id="PS50011"/>
    </source>
</evidence>
<comment type="caution">
    <text evidence="5">The sequence shown here is derived from an EMBL/GenBank/DDBJ whole genome shotgun (WGS) entry which is preliminary data.</text>
</comment>
<dbReference type="Gene3D" id="1.10.510.10">
    <property type="entry name" value="Transferase(Phosphotransferase) domain 1"/>
    <property type="match status" value="1"/>
</dbReference>
<dbReference type="SMART" id="SM00220">
    <property type="entry name" value="S_TKc"/>
    <property type="match status" value="1"/>
</dbReference>
<keyword evidence="6" id="KW-1185">Reference proteome</keyword>
<keyword evidence="1" id="KW-0723">Serine/threonine-protein kinase</keyword>
<proteinExistence type="predicted"/>
<keyword evidence="1" id="KW-0418">Kinase</keyword>
<evidence type="ECO:0000256" key="2">
    <source>
        <dbReference type="ARBA" id="ARBA00022741"/>
    </source>
</evidence>
<accession>A0ABM8W2L5</accession>
<dbReference type="Proteomes" id="UP000789901">
    <property type="component" value="Unassembled WGS sequence"/>
</dbReference>
<dbReference type="PROSITE" id="PS00108">
    <property type="entry name" value="PROTEIN_KINASE_ST"/>
    <property type="match status" value="1"/>
</dbReference>
<dbReference type="InterPro" id="IPR011009">
    <property type="entry name" value="Kinase-like_dom_sf"/>
</dbReference>
<feature type="domain" description="Protein kinase" evidence="4">
    <location>
        <begin position="61"/>
        <end position="425"/>
    </location>
</feature>
<dbReference type="PANTHER" id="PTHR24055">
    <property type="entry name" value="MITOGEN-ACTIVATED PROTEIN KINASE"/>
    <property type="match status" value="1"/>
</dbReference>
<dbReference type="InterPro" id="IPR000719">
    <property type="entry name" value="Prot_kinase_dom"/>
</dbReference>